<gene>
    <name evidence="1" type="ORF">GDO86_012593</name>
</gene>
<reference evidence="1" key="1">
    <citation type="thesis" date="2020" institute="ProQuest LLC" country="789 East Eisenhower Parkway, Ann Arbor, MI, USA">
        <title>Comparative Genomics and Chromosome Evolution.</title>
        <authorList>
            <person name="Mudd A.B."/>
        </authorList>
    </citation>
    <scope>NUCLEOTIDE SEQUENCE</scope>
    <source>
        <strain evidence="1">Female2</strain>
        <tissue evidence="1">Blood</tissue>
    </source>
</reference>
<evidence type="ECO:0000313" key="2">
    <source>
        <dbReference type="Proteomes" id="UP000812440"/>
    </source>
</evidence>
<dbReference type="Proteomes" id="UP000812440">
    <property type="component" value="Chromosome 7"/>
</dbReference>
<keyword evidence="2" id="KW-1185">Reference proteome</keyword>
<dbReference type="EMBL" id="JAACNH010000008">
    <property type="protein sequence ID" value="KAG8434272.1"/>
    <property type="molecule type" value="Genomic_DNA"/>
</dbReference>
<sequence length="98" mass="11528">MMVFRKRRKSSEFKLRYDPQRWFTLDEESSNFSYTDMDKVETAGIKRLSSKSGNYDVENSSYGDFSQGVYKPKLDKVDSLQSVHINRPYMIPPSNEQN</sequence>
<dbReference type="AlphaFoldDB" id="A0A8T2IQL7"/>
<name>A0A8T2IQL7_9PIPI</name>
<protein>
    <submittedName>
        <fullName evidence="1">Uncharacterized protein</fullName>
    </submittedName>
</protein>
<dbReference type="OrthoDB" id="7493297at2759"/>
<comment type="caution">
    <text evidence="1">The sequence shown here is derived from an EMBL/GenBank/DDBJ whole genome shotgun (WGS) entry which is preliminary data.</text>
</comment>
<accession>A0A8T2IQL7</accession>
<evidence type="ECO:0000313" key="1">
    <source>
        <dbReference type="EMBL" id="KAG8434272.1"/>
    </source>
</evidence>
<organism evidence="1 2">
    <name type="scientific">Hymenochirus boettgeri</name>
    <name type="common">Congo dwarf clawed frog</name>
    <dbReference type="NCBI Taxonomy" id="247094"/>
    <lineage>
        <taxon>Eukaryota</taxon>
        <taxon>Metazoa</taxon>
        <taxon>Chordata</taxon>
        <taxon>Craniata</taxon>
        <taxon>Vertebrata</taxon>
        <taxon>Euteleostomi</taxon>
        <taxon>Amphibia</taxon>
        <taxon>Batrachia</taxon>
        <taxon>Anura</taxon>
        <taxon>Pipoidea</taxon>
        <taxon>Pipidae</taxon>
        <taxon>Pipinae</taxon>
        <taxon>Hymenochirus</taxon>
    </lineage>
</organism>
<proteinExistence type="predicted"/>